<dbReference type="GeneID" id="28985687"/>
<reference evidence="3 4" key="1">
    <citation type="submission" date="2015-03" db="EMBL/GenBank/DDBJ databases">
        <title>Genomics and transcriptomics of the oil-accumulating basidiomycete yeast T. oleaginosus allow insights into substrate utilization and the diverse evolutionary trajectories of mating systems in fungi.</title>
        <authorList>
            <consortium name="DOE Joint Genome Institute"/>
            <person name="Kourist R."/>
            <person name="Kracht O."/>
            <person name="Bracharz F."/>
            <person name="Lipzen A."/>
            <person name="Nolan M."/>
            <person name="Ohm R."/>
            <person name="Grigoriev I."/>
            <person name="Sun S."/>
            <person name="Heitman J."/>
            <person name="Bruck T."/>
            <person name="Nowrousian M."/>
        </authorList>
    </citation>
    <scope>NUCLEOTIDE SEQUENCE [LARGE SCALE GENOMIC DNA]</scope>
    <source>
        <strain evidence="3 4">IBC0246</strain>
    </source>
</reference>
<evidence type="ECO:0000256" key="2">
    <source>
        <dbReference type="SAM" id="SignalP"/>
    </source>
</evidence>
<keyword evidence="4" id="KW-1185">Reference proteome</keyword>
<accession>A0A0J0XXQ1</accession>
<feature type="signal peptide" evidence="2">
    <location>
        <begin position="1"/>
        <end position="18"/>
    </location>
</feature>
<evidence type="ECO:0000256" key="1">
    <source>
        <dbReference type="SAM" id="Phobius"/>
    </source>
</evidence>
<evidence type="ECO:0000313" key="4">
    <source>
        <dbReference type="Proteomes" id="UP000053611"/>
    </source>
</evidence>
<dbReference type="STRING" id="879819.A0A0J0XXQ1"/>
<keyword evidence="1" id="KW-0472">Membrane</keyword>
<dbReference type="RefSeq" id="XP_018282346.1">
    <property type="nucleotide sequence ID" value="XM_018425084.1"/>
</dbReference>
<evidence type="ECO:0000313" key="3">
    <source>
        <dbReference type="EMBL" id="KLT45855.1"/>
    </source>
</evidence>
<gene>
    <name evidence="3" type="ORF">CC85DRAFT_299043</name>
</gene>
<keyword evidence="1" id="KW-0812">Transmembrane</keyword>
<evidence type="ECO:0008006" key="5">
    <source>
        <dbReference type="Google" id="ProtNLM"/>
    </source>
</evidence>
<keyword evidence="2" id="KW-0732">Signal</keyword>
<proteinExistence type="predicted"/>
<dbReference type="Proteomes" id="UP000053611">
    <property type="component" value="Unassembled WGS sequence"/>
</dbReference>
<sequence>MRLFAFLLLFTLLSLALADTEIVNVRIPLPPSDLVGVKLTRLEAGRRHTHTLSSNDSETYFFAALDPGGWTARISWPASTPTRFTITPHGHADGAVFHVRASALAPRVPYFNPEGLADSDFETTFHILVEPLLLGVLPRTAVSAFGAIAVCVAIAAFLAPRFLAGLHGLVRHLDEEPTKDE</sequence>
<dbReference type="AlphaFoldDB" id="A0A0J0XXQ1"/>
<dbReference type="EMBL" id="KQ087179">
    <property type="protein sequence ID" value="KLT45855.1"/>
    <property type="molecule type" value="Genomic_DNA"/>
</dbReference>
<organism evidence="3 4">
    <name type="scientific">Cutaneotrichosporon oleaginosum</name>
    <dbReference type="NCBI Taxonomy" id="879819"/>
    <lineage>
        <taxon>Eukaryota</taxon>
        <taxon>Fungi</taxon>
        <taxon>Dikarya</taxon>
        <taxon>Basidiomycota</taxon>
        <taxon>Agaricomycotina</taxon>
        <taxon>Tremellomycetes</taxon>
        <taxon>Trichosporonales</taxon>
        <taxon>Trichosporonaceae</taxon>
        <taxon>Cutaneotrichosporon</taxon>
    </lineage>
</organism>
<keyword evidence="1" id="KW-1133">Transmembrane helix</keyword>
<protein>
    <recommendedName>
        <fullName evidence="5">ER membrane protein complex subunit 7 beta-sandwich domain-containing protein</fullName>
    </recommendedName>
</protein>
<feature type="chain" id="PRO_5005245629" description="ER membrane protein complex subunit 7 beta-sandwich domain-containing protein" evidence="2">
    <location>
        <begin position="19"/>
        <end position="181"/>
    </location>
</feature>
<name>A0A0J0XXQ1_9TREE</name>
<dbReference type="OrthoDB" id="3360032at2759"/>
<feature type="transmembrane region" description="Helical" evidence="1">
    <location>
        <begin position="141"/>
        <end position="163"/>
    </location>
</feature>